<evidence type="ECO:0000256" key="1">
    <source>
        <dbReference type="SAM" id="Phobius"/>
    </source>
</evidence>
<dbReference type="AlphaFoldDB" id="A0A1I4XWC6"/>
<feature type="transmembrane region" description="Helical" evidence="1">
    <location>
        <begin position="100"/>
        <end position="123"/>
    </location>
</feature>
<feature type="transmembrane region" description="Helical" evidence="1">
    <location>
        <begin position="41"/>
        <end position="63"/>
    </location>
</feature>
<feature type="transmembrane region" description="Helical" evidence="1">
    <location>
        <begin position="6"/>
        <end position="25"/>
    </location>
</feature>
<keyword evidence="1" id="KW-1133">Transmembrane helix</keyword>
<dbReference type="OrthoDB" id="2915162at2"/>
<dbReference type="RefSeq" id="WP_093405179.1">
    <property type="nucleotide sequence ID" value="NZ_FOVL01000001.1"/>
</dbReference>
<evidence type="ECO:0000313" key="2">
    <source>
        <dbReference type="EMBL" id="SFN30016.1"/>
    </source>
</evidence>
<keyword evidence="1" id="KW-0472">Membrane</keyword>
<name>A0A1I4XWC6_9FLAO</name>
<protein>
    <submittedName>
        <fullName evidence="2">Uncharacterized protein</fullName>
    </submittedName>
</protein>
<evidence type="ECO:0000313" key="3">
    <source>
        <dbReference type="Proteomes" id="UP000199153"/>
    </source>
</evidence>
<keyword evidence="1" id="KW-0812">Transmembrane</keyword>
<gene>
    <name evidence="2" type="ORF">SAMN05660413_00400</name>
</gene>
<organism evidence="2 3">
    <name type="scientific">Salegentibacter flavus</name>
    <dbReference type="NCBI Taxonomy" id="287099"/>
    <lineage>
        <taxon>Bacteria</taxon>
        <taxon>Pseudomonadati</taxon>
        <taxon>Bacteroidota</taxon>
        <taxon>Flavobacteriia</taxon>
        <taxon>Flavobacteriales</taxon>
        <taxon>Flavobacteriaceae</taxon>
        <taxon>Salegentibacter</taxon>
    </lineage>
</organism>
<dbReference type="EMBL" id="FOVL01000001">
    <property type="protein sequence ID" value="SFN30016.1"/>
    <property type="molecule type" value="Genomic_DNA"/>
</dbReference>
<dbReference type="STRING" id="287099.SAMN05660413_00400"/>
<keyword evidence="3" id="KW-1185">Reference proteome</keyword>
<feature type="transmembrane region" description="Helical" evidence="1">
    <location>
        <begin position="69"/>
        <end position="88"/>
    </location>
</feature>
<proteinExistence type="predicted"/>
<sequence length="128" mass="15208">METSVFLAKFWGWYLLIFFFILSFNPQRIRQIFEDLKDQKFLILAAFAAIILGLLNILFHNIWEPDWRFIITGLGWISLFIGLGLFVFPDSTTRRLTTLNIRFVQVIYIILFLMGIFLLNMGYQLVLY</sequence>
<accession>A0A1I4XWC6</accession>
<dbReference type="Proteomes" id="UP000199153">
    <property type="component" value="Unassembled WGS sequence"/>
</dbReference>
<reference evidence="2 3" key="1">
    <citation type="submission" date="2016-10" db="EMBL/GenBank/DDBJ databases">
        <authorList>
            <person name="de Groot N.N."/>
        </authorList>
    </citation>
    <scope>NUCLEOTIDE SEQUENCE [LARGE SCALE GENOMIC DNA]</scope>
    <source>
        <strain evidence="2 3">DSM 17794</strain>
    </source>
</reference>